<gene>
    <name evidence="2" type="ORF">J2W61_005232</name>
</gene>
<dbReference type="RefSeq" id="WP_111794452.1">
    <property type="nucleotide sequence ID" value="NZ_JAGIPM010000010.1"/>
</dbReference>
<accession>A0AAW8M2A1</accession>
<keyword evidence="1" id="KW-1133">Transmembrane helix</keyword>
<evidence type="ECO:0000313" key="3">
    <source>
        <dbReference type="Proteomes" id="UP001265315"/>
    </source>
</evidence>
<keyword evidence="1" id="KW-0472">Membrane</keyword>
<feature type="transmembrane region" description="Helical" evidence="1">
    <location>
        <begin position="190"/>
        <end position="214"/>
    </location>
</feature>
<sequence>MSTTRVGETEVTTHPLGFLARAFQSFWRVGNFRKDNFLTSDKDFVPRSEALRNELCLQLAECRGEASPIVALPASAQAVIIKESRRAEEKFLLRSGFHIWVKGPIAIFFALCFGFPIYIAFRQRQWSFAIGSITSAPRSAELIFLYSRYAQSGLELLLTFFENRLWINMPPGITFSITESNEVASVKQKLWFLAAAAIFSTTLLLSGVLLRTWLWQRKLQRLAKLTCDLSEDQKSVLLSYYQTLDNGAQSILSMKEERGPDDPRGQQQKGASVPTAEMMDIGVLHLRRVLQVIAIFVREAETTGLYLARDKYRYYSVLIFAFILTVGLNYDQFMVIVDAIGKYIWTWIKVRRGVQNTDTSPASLGRTVSVIFIETIPSLILIGFLLRASGGTILDTWKARMAIGIALGITKTFFVDHVLELFFWVGHWLIWCWHRLSALAVALHLDAVARQLCRWFHLAAILLGLDKLLAFVSPFVAPLSSWFLKGALAILG</sequence>
<comment type="caution">
    <text evidence="2">The sequence shown here is derived from an EMBL/GenBank/DDBJ whole genome shotgun (WGS) entry which is preliminary data.</text>
</comment>
<feature type="transmembrane region" description="Helical" evidence="1">
    <location>
        <begin position="99"/>
        <end position="121"/>
    </location>
</feature>
<dbReference type="Proteomes" id="UP001265315">
    <property type="component" value="Unassembled WGS sequence"/>
</dbReference>
<evidence type="ECO:0000256" key="1">
    <source>
        <dbReference type="SAM" id="Phobius"/>
    </source>
</evidence>
<feature type="transmembrane region" description="Helical" evidence="1">
    <location>
        <begin position="368"/>
        <end position="386"/>
    </location>
</feature>
<feature type="transmembrane region" description="Helical" evidence="1">
    <location>
        <begin position="312"/>
        <end position="330"/>
    </location>
</feature>
<organism evidence="2 3">
    <name type="scientific">Agrobacterium tumefaciens</name>
    <dbReference type="NCBI Taxonomy" id="358"/>
    <lineage>
        <taxon>Bacteria</taxon>
        <taxon>Pseudomonadati</taxon>
        <taxon>Pseudomonadota</taxon>
        <taxon>Alphaproteobacteria</taxon>
        <taxon>Hyphomicrobiales</taxon>
        <taxon>Rhizobiaceae</taxon>
        <taxon>Rhizobium/Agrobacterium group</taxon>
        <taxon>Agrobacterium</taxon>
        <taxon>Agrobacterium tumefaciens complex</taxon>
    </lineage>
</organism>
<protein>
    <submittedName>
        <fullName evidence="2">Uncharacterized protein</fullName>
    </submittedName>
</protein>
<feature type="transmembrane region" description="Helical" evidence="1">
    <location>
        <begin position="455"/>
        <end position="477"/>
    </location>
</feature>
<proteinExistence type="predicted"/>
<reference evidence="2" key="1">
    <citation type="submission" date="2023-07" db="EMBL/GenBank/DDBJ databases">
        <title>Sorghum-associated microbial communities from plants grown in Nebraska, USA.</title>
        <authorList>
            <person name="Schachtman D."/>
        </authorList>
    </citation>
    <scope>NUCLEOTIDE SEQUENCE</scope>
    <source>
        <strain evidence="2">1457</strain>
    </source>
</reference>
<evidence type="ECO:0000313" key="2">
    <source>
        <dbReference type="EMBL" id="MDR6705357.1"/>
    </source>
</evidence>
<dbReference type="EMBL" id="JAVDSW010000009">
    <property type="protein sequence ID" value="MDR6705357.1"/>
    <property type="molecule type" value="Genomic_DNA"/>
</dbReference>
<keyword evidence="1" id="KW-0812">Transmembrane</keyword>
<name>A0AAW8M2A1_AGRTU</name>
<dbReference type="AlphaFoldDB" id="A0AAW8M2A1"/>